<comment type="cofactor">
    <cofactor evidence="1">
        <name>Zn(2+)</name>
        <dbReference type="ChEBI" id="CHEBI:29105"/>
    </cofactor>
</comment>
<evidence type="ECO:0000256" key="11">
    <source>
        <dbReference type="ARBA" id="ARBA00093666"/>
    </source>
</evidence>
<keyword evidence="9" id="KW-0961">Cell wall biogenesis/degradation</keyword>
<evidence type="ECO:0000256" key="1">
    <source>
        <dbReference type="ARBA" id="ARBA00001947"/>
    </source>
</evidence>
<feature type="region of interest" description="Disordered" evidence="12">
    <location>
        <begin position="257"/>
        <end position="299"/>
    </location>
</feature>
<protein>
    <recommendedName>
        <fullName evidence="11">Murein endopeptidase K</fullName>
    </recommendedName>
</protein>
<organism evidence="14 15">
    <name type="scientific">Rhodoblastus acidophilus</name>
    <name type="common">Rhodopseudomonas acidophila</name>
    <dbReference type="NCBI Taxonomy" id="1074"/>
    <lineage>
        <taxon>Bacteria</taxon>
        <taxon>Pseudomonadati</taxon>
        <taxon>Pseudomonadota</taxon>
        <taxon>Alphaproteobacteria</taxon>
        <taxon>Hyphomicrobiales</taxon>
        <taxon>Rhodoblastaceae</taxon>
        <taxon>Rhodoblastus</taxon>
    </lineage>
</organism>
<dbReference type="EMBL" id="FYDG01000005">
    <property type="protein sequence ID" value="SNB72839.1"/>
    <property type="molecule type" value="Genomic_DNA"/>
</dbReference>
<evidence type="ECO:0000256" key="2">
    <source>
        <dbReference type="ARBA" id="ARBA00004776"/>
    </source>
</evidence>
<evidence type="ECO:0000256" key="12">
    <source>
        <dbReference type="SAM" id="MobiDB-lite"/>
    </source>
</evidence>
<dbReference type="GO" id="GO:0046872">
    <property type="term" value="F:metal ion binding"/>
    <property type="evidence" value="ECO:0007669"/>
    <property type="project" value="UniProtKB-KW"/>
</dbReference>
<dbReference type="CDD" id="cd14844">
    <property type="entry name" value="Zn-DD-carboxypeptidase_like"/>
    <property type="match status" value="1"/>
</dbReference>
<feature type="compositionally biased region" description="Low complexity" evidence="12">
    <location>
        <begin position="435"/>
        <end position="444"/>
    </location>
</feature>
<dbReference type="Gene3D" id="3.30.1380.10">
    <property type="match status" value="1"/>
</dbReference>
<feature type="signal peptide" evidence="13">
    <location>
        <begin position="1"/>
        <end position="29"/>
    </location>
</feature>
<evidence type="ECO:0000256" key="7">
    <source>
        <dbReference type="ARBA" id="ARBA00022833"/>
    </source>
</evidence>
<proteinExistence type="inferred from homology"/>
<reference evidence="15" key="1">
    <citation type="submission" date="2017-06" db="EMBL/GenBank/DDBJ databases">
        <authorList>
            <person name="Varghese N."/>
            <person name="Submissions S."/>
        </authorList>
    </citation>
    <scope>NUCLEOTIDE SEQUENCE [LARGE SCALE GENOMIC DNA]</scope>
    <source>
        <strain evidence="15">DSM 137</strain>
    </source>
</reference>
<dbReference type="GO" id="GO:0071555">
    <property type="term" value="P:cell wall organization"/>
    <property type="evidence" value="ECO:0007669"/>
    <property type="project" value="UniProtKB-KW"/>
</dbReference>
<dbReference type="InterPro" id="IPR010275">
    <property type="entry name" value="MepK"/>
</dbReference>
<evidence type="ECO:0000256" key="3">
    <source>
        <dbReference type="ARBA" id="ARBA00022670"/>
    </source>
</evidence>
<keyword evidence="7" id="KW-0862">Zinc</keyword>
<keyword evidence="6" id="KW-0378">Hydrolase</keyword>
<feature type="chain" id="PRO_5012081077" description="Murein endopeptidase K" evidence="13">
    <location>
        <begin position="30"/>
        <end position="523"/>
    </location>
</feature>
<accession>A0A212RKK6</accession>
<dbReference type="Pfam" id="PF05951">
    <property type="entry name" value="Peptidase_M15_2"/>
    <property type="match status" value="1"/>
</dbReference>
<gene>
    <name evidence="14" type="ORF">SAMN06265338_10519</name>
</gene>
<evidence type="ECO:0000256" key="6">
    <source>
        <dbReference type="ARBA" id="ARBA00022801"/>
    </source>
</evidence>
<dbReference type="SUPFAM" id="SSF55166">
    <property type="entry name" value="Hedgehog/DD-peptidase"/>
    <property type="match status" value="1"/>
</dbReference>
<dbReference type="AlphaFoldDB" id="A0A212RKK6"/>
<dbReference type="InterPro" id="IPR009045">
    <property type="entry name" value="Zn_M74/Hedgehog-like"/>
</dbReference>
<keyword evidence="4" id="KW-0479">Metal-binding</keyword>
<evidence type="ECO:0000256" key="10">
    <source>
        <dbReference type="ARBA" id="ARBA00093448"/>
    </source>
</evidence>
<comment type="pathway">
    <text evidence="2">Cell wall biogenesis; cell wall polysaccharide biosynthesis.</text>
</comment>
<keyword evidence="8" id="KW-0482">Metalloprotease</keyword>
<feature type="region of interest" description="Disordered" evidence="12">
    <location>
        <begin position="504"/>
        <end position="523"/>
    </location>
</feature>
<evidence type="ECO:0000313" key="14">
    <source>
        <dbReference type="EMBL" id="SNB72839.1"/>
    </source>
</evidence>
<comment type="similarity">
    <text evidence="10">Belongs to the peptidase M15 family.</text>
</comment>
<dbReference type="PANTHER" id="PTHR37425">
    <property type="match status" value="1"/>
</dbReference>
<dbReference type="RefSeq" id="WP_245295402.1">
    <property type="nucleotide sequence ID" value="NZ_FYDG01000005.1"/>
</dbReference>
<name>A0A212RKK6_RHOAC</name>
<evidence type="ECO:0000256" key="13">
    <source>
        <dbReference type="SAM" id="SignalP"/>
    </source>
</evidence>
<feature type="compositionally biased region" description="Low complexity" evidence="12">
    <location>
        <begin position="462"/>
        <end position="485"/>
    </location>
</feature>
<keyword evidence="5 13" id="KW-0732">Signal</keyword>
<keyword evidence="15" id="KW-1185">Reference proteome</keyword>
<sequence length="523" mass="55480">MSRISSLWRGRGKACATLLALFATLAPNALESAAANGDTRTIYLYHSHSKESIAATFRVNGHYDAETLEKLNWFLRDWRNDQPTHMDPRLFDVLWEAYRSTERMGPDDPIVVVSAYRCPATNAMLRRRSRAVAEHSQHMLGKAMDTTMPGLSMEKLREIGMRMQRGGVGYYPRANTPFVHLDVGGVRHWPRMTYDQLARLFPDGKTVHIASNGKLLPGYEEARAEILARGGEAISVAEAEKSGGGLRGFFASLFGGGGEDEDEARESVPAKPTRVASRAPAPQAAEEDEGVSQVDPQRRLMAKAETDLPRGETYMSASAAPAPAVAPAQPEARTVAPAPARLESAKPEPIEDQTAEPAPEKPHPLDAAPQPPRRPAALEPVVADAPQPPPRPIGLTALPPVIAQGGKDAKTAARPPESNPALAYATPLPPPRPSAPALRPAAKAEQSRIERASVQPAPPARVGPAAPAPASTPQRARAAAAAPALRAAARGDVLAGAPAAGAAARFGANDNVLGTQGFSKAKP</sequence>
<evidence type="ECO:0000313" key="15">
    <source>
        <dbReference type="Proteomes" id="UP000198418"/>
    </source>
</evidence>
<dbReference type="GO" id="GO:0008237">
    <property type="term" value="F:metallopeptidase activity"/>
    <property type="evidence" value="ECO:0007669"/>
    <property type="project" value="UniProtKB-KW"/>
</dbReference>
<feature type="compositionally biased region" description="Low complexity" evidence="12">
    <location>
        <begin position="317"/>
        <end position="332"/>
    </location>
</feature>
<dbReference type="PANTHER" id="PTHR37425:SF1">
    <property type="entry name" value="OUTER MEMBRANE PROTEIN"/>
    <property type="match status" value="1"/>
</dbReference>
<evidence type="ECO:0000256" key="4">
    <source>
        <dbReference type="ARBA" id="ARBA00022723"/>
    </source>
</evidence>
<feature type="region of interest" description="Disordered" evidence="12">
    <location>
        <begin position="316"/>
        <end position="485"/>
    </location>
</feature>
<dbReference type="GO" id="GO:0006508">
    <property type="term" value="P:proteolysis"/>
    <property type="evidence" value="ECO:0007669"/>
    <property type="project" value="UniProtKB-KW"/>
</dbReference>
<evidence type="ECO:0000256" key="9">
    <source>
        <dbReference type="ARBA" id="ARBA00023316"/>
    </source>
</evidence>
<evidence type="ECO:0000256" key="8">
    <source>
        <dbReference type="ARBA" id="ARBA00023049"/>
    </source>
</evidence>
<feature type="compositionally biased region" description="Polar residues" evidence="12">
    <location>
        <begin position="512"/>
        <end position="523"/>
    </location>
</feature>
<keyword evidence="3" id="KW-0645">Protease</keyword>
<dbReference type="Proteomes" id="UP000198418">
    <property type="component" value="Unassembled WGS sequence"/>
</dbReference>
<evidence type="ECO:0000256" key="5">
    <source>
        <dbReference type="ARBA" id="ARBA00022729"/>
    </source>
</evidence>